<gene>
    <name evidence="2" type="ORF">SISNIDRAFT_295252</name>
</gene>
<feature type="region of interest" description="Disordered" evidence="1">
    <location>
        <begin position="672"/>
        <end position="791"/>
    </location>
</feature>
<name>A0A164NJU8_9AGAM</name>
<accession>A0A164NJU8</accession>
<reference evidence="2 3" key="1">
    <citation type="journal article" date="2016" name="Mol. Biol. Evol.">
        <title>Comparative Genomics of Early-Diverging Mushroom-Forming Fungi Provides Insights into the Origins of Lignocellulose Decay Capabilities.</title>
        <authorList>
            <person name="Nagy L.G."/>
            <person name="Riley R."/>
            <person name="Tritt A."/>
            <person name="Adam C."/>
            <person name="Daum C."/>
            <person name="Floudas D."/>
            <person name="Sun H."/>
            <person name="Yadav J.S."/>
            <person name="Pangilinan J."/>
            <person name="Larsson K.H."/>
            <person name="Matsuura K."/>
            <person name="Barry K."/>
            <person name="Labutti K."/>
            <person name="Kuo R."/>
            <person name="Ohm R.A."/>
            <person name="Bhattacharya S.S."/>
            <person name="Shirouzu T."/>
            <person name="Yoshinaga Y."/>
            <person name="Martin F.M."/>
            <person name="Grigoriev I.V."/>
            <person name="Hibbett D.S."/>
        </authorList>
    </citation>
    <scope>NUCLEOTIDE SEQUENCE [LARGE SCALE GENOMIC DNA]</scope>
    <source>
        <strain evidence="2 3">HHB9708</strain>
    </source>
</reference>
<feature type="compositionally biased region" description="Low complexity" evidence="1">
    <location>
        <begin position="490"/>
        <end position="503"/>
    </location>
</feature>
<feature type="compositionally biased region" description="Polar residues" evidence="1">
    <location>
        <begin position="711"/>
        <end position="721"/>
    </location>
</feature>
<feature type="compositionally biased region" description="Low complexity" evidence="1">
    <location>
        <begin position="743"/>
        <end position="753"/>
    </location>
</feature>
<feature type="region of interest" description="Disordered" evidence="1">
    <location>
        <begin position="463"/>
        <end position="514"/>
    </location>
</feature>
<evidence type="ECO:0000313" key="2">
    <source>
        <dbReference type="EMBL" id="KZS87777.1"/>
    </source>
</evidence>
<dbReference type="STRING" id="1314777.A0A164NJU8"/>
<evidence type="ECO:0000313" key="3">
    <source>
        <dbReference type="Proteomes" id="UP000076722"/>
    </source>
</evidence>
<evidence type="ECO:0000256" key="1">
    <source>
        <dbReference type="SAM" id="MobiDB-lite"/>
    </source>
</evidence>
<keyword evidence="3" id="KW-1185">Reference proteome</keyword>
<feature type="compositionally biased region" description="Acidic residues" evidence="1">
    <location>
        <begin position="770"/>
        <end position="783"/>
    </location>
</feature>
<dbReference type="EMBL" id="KV419444">
    <property type="protein sequence ID" value="KZS87777.1"/>
    <property type="molecule type" value="Genomic_DNA"/>
</dbReference>
<dbReference type="OrthoDB" id="3158970at2759"/>
<organism evidence="2 3">
    <name type="scientific">Sistotremastrum niveocremeum HHB9708</name>
    <dbReference type="NCBI Taxonomy" id="1314777"/>
    <lineage>
        <taxon>Eukaryota</taxon>
        <taxon>Fungi</taxon>
        <taxon>Dikarya</taxon>
        <taxon>Basidiomycota</taxon>
        <taxon>Agaricomycotina</taxon>
        <taxon>Agaricomycetes</taxon>
        <taxon>Sistotremastrales</taxon>
        <taxon>Sistotremastraceae</taxon>
        <taxon>Sertulicium</taxon>
        <taxon>Sertulicium niveocremeum</taxon>
    </lineage>
</organism>
<proteinExistence type="predicted"/>
<sequence length="791" mass="89085">MVAPFKGKIGNRGWATLPPDVIRLIMSHIIREASQWALPTSWLGEIFWPNRMAYTALRTTTRVEVLMAICQSWRKSLNSHYFWTHLCSVLDPAGQVSSWRVSQTAVGGSAVWCPKPDYFHYKIVRTFVCIPCRVNAPHNPREGIVQPKRVVPSYACGHVNACRDHKADTFCGVCLRIDNSREDYLIFKNDDNETFCDIRATCMRCRQDAIHRRANHDHYLRNICEAMRHDRFSVDWEVRQVMDQFVEVGEGTISKIICLAWEKLWLRQHTKILELLDQAVAAARFQNREDGYDSEDELSDDDDVLSAQEEAVREMAIRDYCRGRIADGLWSLPYDQYVATTNRFIHPYIPAFHPVPYSASVQPGEPHPSQRTMAGLAPPTSELAQQVSYTFQTEMAKMLGPALQNLVRKIVIECAREGTDPSIYASRMTVEDVMLGLRDEGVWWNDFDWVGRIEEREKKRRLEAAASNGMRDEEEDATSSSSHNSHDSHSTSPVLSTSTLQTSPSPPPTELQNKEKGIIPSVLLPPARSPQLVRMIPFIPESSIEMPPHTQEMLKTLWREASAPLFHCKCSVCNRAMIKEKNAAAAAVLANQAESMETEMMDAVLPQDRPIHIVPSQGITSVYFGSAKELSKGDQDFDSTKSEEDEEFDDDAAMEYGADDRNETPTVLVRLGRHSLAPSPPPIAVRKSARKRASEEMEDEDVQLSHDSDSSYRGTNPSLTPNAKKPRMGSAELGSENPPPSSDPSSKSPTNSNTWTDPDHEIELTSVPQEEQDPDLIIPDDELVTSLYDTS</sequence>
<protein>
    <submittedName>
        <fullName evidence="2">Uncharacterized protein</fullName>
    </submittedName>
</protein>
<dbReference type="Proteomes" id="UP000076722">
    <property type="component" value="Unassembled WGS sequence"/>
</dbReference>
<dbReference type="AlphaFoldDB" id="A0A164NJU8"/>